<dbReference type="InterPro" id="IPR008580">
    <property type="entry name" value="PPPDE_dom"/>
</dbReference>
<evidence type="ECO:0000259" key="4">
    <source>
        <dbReference type="PROSITE" id="PS51858"/>
    </source>
</evidence>
<keyword evidence="2" id="KW-0645">Protease</keyword>
<proteinExistence type="inferred from homology"/>
<accession>A0A8R2HCF0</accession>
<dbReference type="OrthoDB" id="6612004at2759"/>
<keyword evidence="6" id="KW-1185">Reference proteome</keyword>
<evidence type="ECO:0000313" key="6">
    <source>
        <dbReference type="Proteomes" id="UP000007819"/>
    </source>
</evidence>
<dbReference type="GO" id="GO:0008233">
    <property type="term" value="F:peptidase activity"/>
    <property type="evidence" value="ECO:0007669"/>
    <property type="project" value="UniProtKB-KW"/>
</dbReference>
<dbReference type="PROSITE" id="PS51858">
    <property type="entry name" value="PPPDE"/>
    <property type="match status" value="1"/>
</dbReference>
<dbReference type="InterPro" id="IPR042266">
    <property type="entry name" value="PPPDE_sf"/>
</dbReference>
<dbReference type="RefSeq" id="XP_016665000.1">
    <property type="nucleotide sequence ID" value="XM_016809511.2"/>
</dbReference>
<evidence type="ECO:0000256" key="2">
    <source>
        <dbReference type="ARBA" id="ARBA00022670"/>
    </source>
</evidence>
<evidence type="ECO:0000256" key="3">
    <source>
        <dbReference type="ARBA" id="ARBA00022801"/>
    </source>
</evidence>
<feature type="domain" description="PPPDE" evidence="4">
    <location>
        <begin position="6"/>
        <end position="77"/>
    </location>
</feature>
<dbReference type="Proteomes" id="UP000007819">
    <property type="component" value="Unassembled WGS sequence"/>
</dbReference>
<reference evidence="6" key="1">
    <citation type="submission" date="2010-06" db="EMBL/GenBank/DDBJ databases">
        <authorList>
            <person name="Jiang H."/>
            <person name="Abraham K."/>
            <person name="Ali S."/>
            <person name="Alsbrooks S.L."/>
            <person name="Anim B.N."/>
            <person name="Anosike U.S."/>
            <person name="Attaway T."/>
            <person name="Bandaranaike D.P."/>
            <person name="Battles P.K."/>
            <person name="Bell S.N."/>
            <person name="Bell A.V."/>
            <person name="Beltran B."/>
            <person name="Bickham C."/>
            <person name="Bustamante Y."/>
            <person name="Caleb T."/>
            <person name="Canada A."/>
            <person name="Cardenas V."/>
            <person name="Carter K."/>
            <person name="Chacko J."/>
            <person name="Chandrabose M.N."/>
            <person name="Chavez D."/>
            <person name="Chavez A."/>
            <person name="Chen L."/>
            <person name="Chu H.-S."/>
            <person name="Claassen K.J."/>
            <person name="Cockrell R."/>
            <person name="Collins M."/>
            <person name="Cooper J.A."/>
            <person name="Cree A."/>
            <person name="Curry S.M."/>
            <person name="Da Y."/>
            <person name="Dao M.D."/>
            <person name="Das B."/>
            <person name="Davila M.-L."/>
            <person name="Davy-Carroll L."/>
            <person name="Denson S."/>
            <person name="Dinh H."/>
            <person name="Ebong V.E."/>
            <person name="Edwards J.R."/>
            <person name="Egan A."/>
            <person name="El-Daye J."/>
            <person name="Escobedo L."/>
            <person name="Fernandez S."/>
            <person name="Fernando P.R."/>
            <person name="Flagg N."/>
            <person name="Forbes L.D."/>
            <person name="Fowler R.G."/>
            <person name="Fu Q."/>
            <person name="Gabisi R.A."/>
            <person name="Ganer J."/>
            <person name="Garbino Pronczuk A."/>
            <person name="Garcia R.M."/>
            <person name="Garner T."/>
            <person name="Garrett T.E."/>
            <person name="Gonzalez D.A."/>
            <person name="Hamid H."/>
            <person name="Hawkins E.S."/>
            <person name="Hirani K."/>
            <person name="Hogues M.E."/>
            <person name="Hollins B."/>
            <person name="Hsiao C.-H."/>
            <person name="Jabil R."/>
            <person name="James M.L."/>
            <person name="Jhangiani S.N."/>
            <person name="Johnson B."/>
            <person name="Johnson Q."/>
            <person name="Joshi V."/>
            <person name="Kalu J.B."/>
            <person name="Kam C."/>
            <person name="Kashfia A."/>
            <person name="Keebler J."/>
            <person name="Kisamo H."/>
            <person name="Kovar C.L."/>
            <person name="Lago L.A."/>
            <person name="Lai C.-Y."/>
            <person name="Laidlaw J."/>
            <person name="Lara F."/>
            <person name="Le T.-K."/>
            <person name="Lee S.L."/>
            <person name="Legall F.H."/>
            <person name="Lemon S.J."/>
            <person name="Lewis L.R."/>
            <person name="Li B."/>
            <person name="Liu Y."/>
            <person name="Liu Y.-S."/>
            <person name="Lopez J."/>
            <person name="Lozado R.J."/>
            <person name="Lu J."/>
            <person name="Madu R.C."/>
            <person name="Maheshwari M."/>
            <person name="Maheshwari R."/>
            <person name="Malloy K."/>
            <person name="Martinez E."/>
            <person name="Mathew T."/>
            <person name="Mercado I.C."/>
            <person name="Mercado C."/>
            <person name="Meyer B."/>
            <person name="Montgomery K."/>
            <person name="Morgan M.B."/>
            <person name="Munidasa M."/>
            <person name="Nazareth L.V."/>
            <person name="Nelson J."/>
            <person name="Ng B.M."/>
            <person name="Nguyen N.B."/>
            <person name="Nguyen P.Q."/>
            <person name="Nguyen T."/>
            <person name="Obregon M."/>
            <person name="Okwuonu G.O."/>
            <person name="Onwere C.G."/>
            <person name="Orozco G."/>
            <person name="Parra A."/>
            <person name="Patel S."/>
            <person name="Patil S."/>
            <person name="Perez A."/>
            <person name="Perez Y."/>
            <person name="Pham C."/>
            <person name="Primus E.L."/>
            <person name="Pu L.-L."/>
            <person name="Puazo M."/>
            <person name="Qin X."/>
            <person name="Quiroz J.B."/>
            <person name="Reese J."/>
            <person name="Richards S."/>
            <person name="Rives C.M."/>
            <person name="Robberts R."/>
            <person name="Ruiz S.J."/>
            <person name="Ruiz M.J."/>
            <person name="Santibanez J."/>
            <person name="Schneider B.W."/>
            <person name="Sisson I."/>
            <person name="Smith M."/>
            <person name="Sodergren E."/>
            <person name="Song X.-Z."/>
            <person name="Song B.B."/>
            <person name="Summersgill H."/>
            <person name="Thelus R."/>
            <person name="Thornton R.D."/>
            <person name="Trejos Z.Y."/>
            <person name="Usmani K."/>
            <person name="Vattathil S."/>
            <person name="Villasana D."/>
            <person name="Walker D.L."/>
            <person name="Wang S."/>
            <person name="Wang K."/>
            <person name="White C.S."/>
            <person name="Williams A.C."/>
            <person name="Williamson J."/>
            <person name="Wilson K."/>
            <person name="Woghiren I.O."/>
            <person name="Woodworth J.R."/>
            <person name="Worley K.C."/>
            <person name="Wright R.A."/>
            <person name="Wu W."/>
            <person name="Young L."/>
            <person name="Zhang L."/>
            <person name="Zhang J."/>
            <person name="Zhu Y."/>
            <person name="Muzny D.M."/>
            <person name="Weinstock G."/>
            <person name="Gibbs R.A."/>
        </authorList>
    </citation>
    <scope>NUCLEOTIDE SEQUENCE [LARGE SCALE GENOMIC DNA]</scope>
    <source>
        <strain evidence="6">LSR1</strain>
    </source>
</reference>
<dbReference type="EnsemblMetazoa" id="XM_016809511.2">
    <property type="protein sequence ID" value="XP_016665000.1"/>
    <property type="gene ID" value="LOC103311726"/>
</dbReference>
<dbReference type="Gene3D" id="3.90.1720.30">
    <property type="entry name" value="PPPDE domains"/>
    <property type="match status" value="1"/>
</dbReference>
<evidence type="ECO:0000256" key="1">
    <source>
        <dbReference type="ARBA" id="ARBA00008140"/>
    </source>
</evidence>
<dbReference type="GeneID" id="103311726"/>
<evidence type="ECO:0000313" key="5">
    <source>
        <dbReference type="EnsemblMetazoa" id="XP_016665000.1"/>
    </source>
</evidence>
<dbReference type="GO" id="GO:0006508">
    <property type="term" value="P:proteolysis"/>
    <property type="evidence" value="ECO:0007669"/>
    <property type="project" value="UniProtKB-KW"/>
</dbReference>
<comment type="similarity">
    <text evidence="1">Belongs to the DeSI family.</text>
</comment>
<dbReference type="Pfam" id="PF05903">
    <property type="entry name" value="Peptidase_C97"/>
    <property type="match status" value="1"/>
</dbReference>
<dbReference type="AlphaFoldDB" id="A0A8R2HCF0"/>
<organism evidence="5 6">
    <name type="scientific">Acyrthosiphon pisum</name>
    <name type="common">Pea aphid</name>
    <dbReference type="NCBI Taxonomy" id="7029"/>
    <lineage>
        <taxon>Eukaryota</taxon>
        <taxon>Metazoa</taxon>
        <taxon>Ecdysozoa</taxon>
        <taxon>Arthropoda</taxon>
        <taxon>Hexapoda</taxon>
        <taxon>Insecta</taxon>
        <taxon>Pterygota</taxon>
        <taxon>Neoptera</taxon>
        <taxon>Paraneoptera</taxon>
        <taxon>Hemiptera</taxon>
        <taxon>Sternorrhyncha</taxon>
        <taxon>Aphidomorpha</taxon>
        <taxon>Aphidoidea</taxon>
        <taxon>Aphididae</taxon>
        <taxon>Macrosiphini</taxon>
        <taxon>Acyrthosiphon</taxon>
    </lineage>
</organism>
<name>A0A8R2HCF0_ACYPI</name>
<reference evidence="5" key="2">
    <citation type="submission" date="2022-06" db="UniProtKB">
        <authorList>
            <consortium name="EnsemblMetazoa"/>
        </authorList>
    </citation>
    <scope>IDENTIFICATION</scope>
</reference>
<dbReference type="KEGG" id="api:103311726"/>
<sequence length="77" mass="8409">MGEAGEEVQLYVYDLTGGMAKTLGQSLLQKNIEGIWHTAIIVFGKEYFFGSNGISVCDPVSIMFYTNCISMLFVGSS</sequence>
<protein>
    <recommendedName>
        <fullName evidence="4">PPPDE domain-containing protein</fullName>
    </recommendedName>
</protein>
<keyword evidence="3" id="KW-0378">Hydrolase</keyword>